<dbReference type="InterPro" id="IPR027417">
    <property type="entry name" value="P-loop_NTPase"/>
</dbReference>
<dbReference type="CDD" id="cd01130">
    <property type="entry name" value="VirB11-like_ATPase"/>
    <property type="match status" value="1"/>
</dbReference>
<dbReference type="AlphaFoldDB" id="A0A3B1B5V9"/>
<name>A0A3B1B5V9_9ZZZZ</name>
<feature type="domain" description="Bacterial type II secretion system protein E" evidence="3">
    <location>
        <begin position="231"/>
        <end position="506"/>
    </location>
</feature>
<reference evidence="4" key="1">
    <citation type="submission" date="2018-06" db="EMBL/GenBank/DDBJ databases">
        <authorList>
            <person name="Zhirakovskaya E."/>
        </authorList>
    </citation>
    <scope>NUCLEOTIDE SEQUENCE</scope>
</reference>
<dbReference type="PANTHER" id="PTHR30486:SF15">
    <property type="entry name" value="TYPE II_IV SECRETION SYSTEM ATPASE"/>
    <property type="match status" value="1"/>
</dbReference>
<protein>
    <submittedName>
        <fullName evidence="4">Type II/IV secretion system ATP hydrolase TadA/VirB11/CpaF, TadA subfamily</fullName>
    </submittedName>
</protein>
<dbReference type="GO" id="GO:0016887">
    <property type="term" value="F:ATP hydrolysis activity"/>
    <property type="evidence" value="ECO:0007669"/>
    <property type="project" value="InterPro"/>
</dbReference>
<accession>A0A3B1B5V9</accession>
<dbReference type="EMBL" id="UOFW01000205">
    <property type="protein sequence ID" value="VAX07414.1"/>
    <property type="molecule type" value="Genomic_DNA"/>
</dbReference>
<evidence type="ECO:0000256" key="1">
    <source>
        <dbReference type="ARBA" id="ARBA00006611"/>
    </source>
</evidence>
<evidence type="ECO:0000313" key="4">
    <source>
        <dbReference type="EMBL" id="VAX07414.1"/>
    </source>
</evidence>
<feature type="compositionally biased region" description="Basic and acidic residues" evidence="2">
    <location>
        <begin position="155"/>
        <end position="165"/>
    </location>
</feature>
<proteinExistence type="inferred from homology"/>
<evidence type="ECO:0000256" key="2">
    <source>
        <dbReference type="SAM" id="MobiDB-lite"/>
    </source>
</evidence>
<dbReference type="InterPro" id="IPR001482">
    <property type="entry name" value="T2SS/T4SS_dom"/>
</dbReference>
<gene>
    <name evidence="4" type="ORF">MNBD_ALPHA03-1513</name>
</gene>
<organism evidence="4">
    <name type="scientific">hydrothermal vent metagenome</name>
    <dbReference type="NCBI Taxonomy" id="652676"/>
    <lineage>
        <taxon>unclassified sequences</taxon>
        <taxon>metagenomes</taxon>
        <taxon>ecological metagenomes</taxon>
    </lineage>
</organism>
<dbReference type="InterPro" id="IPR050921">
    <property type="entry name" value="T4SS_GSP_E_ATPase"/>
</dbReference>
<keyword evidence="4" id="KW-0378">Hydrolase</keyword>
<dbReference type="Pfam" id="PF00437">
    <property type="entry name" value="T2SSE"/>
    <property type="match status" value="1"/>
</dbReference>
<evidence type="ECO:0000259" key="3">
    <source>
        <dbReference type="Pfam" id="PF00437"/>
    </source>
</evidence>
<dbReference type="SUPFAM" id="SSF52540">
    <property type="entry name" value="P-loop containing nucleoside triphosphate hydrolases"/>
    <property type="match status" value="1"/>
</dbReference>
<dbReference type="PANTHER" id="PTHR30486">
    <property type="entry name" value="TWITCHING MOTILITY PROTEIN PILT"/>
    <property type="match status" value="1"/>
</dbReference>
<sequence length="580" mass="64228">MKPAFGRKSSQDGQTTLIAKKVAKPAAFGKGHLSSAHETPKTVSGAASNIVLSNANMVDKAYELIESVMLEQMDPKHAREMERDEVTAFIENLITEETGKHRIDLNDLERRDLVTVLLNDLLTSDSSNEKKEADAEETEDVSVVRNHKQAQKQVNEQKHQVSQDSIMDAKDRLQPLLLEYIDASAANEMDRSELAEQVSEAVNELMAQEKINLNLREQRDLVNMLLHDMLGLGPLEPLLGDEEISEIMVNGPKQVYIEKAGKLILSDVTFRDNQHLMNICTRIVTAVGRRVDESTPLCDARLMDGSRVNIVIPPLALDGPSISIRKFAKQKITLDHMIDWKSMSHNMGTVLKIAGACRLNILISGGTGSGKTTMLNALSRMVDPGERVVTIEDTAELQMQQPHVVRLETRPANLEGKGEISMRDLVKNALRMRPDRIILGEVRGAEAFDVLQAMNTGHDGSMCTLHANNPREALTRMENMIGMADLKLPQKAVREQIAGAVDLVVQVSRMRDGGRRCAAITEIVGMEGDIITTQDLFIYEFTGEDADGNLQGHFKSMGVRPYFAEKAAYFGLDKALMEAL</sequence>
<feature type="region of interest" description="Disordered" evidence="2">
    <location>
        <begin position="126"/>
        <end position="165"/>
    </location>
</feature>
<dbReference type="Gene3D" id="3.40.50.300">
    <property type="entry name" value="P-loop containing nucleotide triphosphate hydrolases"/>
    <property type="match status" value="1"/>
</dbReference>
<dbReference type="Gene3D" id="3.30.450.380">
    <property type="match status" value="1"/>
</dbReference>
<comment type="similarity">
    <text evidence="1">Belongs to the GSP E family.</text>
</comment>